<feature type="region of interest" description="Disordered" evidence="5">
    <location>
        <begin position="1"/>
        <end position="147"/>
    </location>
</feature>
<feature type="compositionally biased region" description="Basic and acidic residues" evidence="5">
    <location>
        <begin position="42"/>
        <end position="53"/>
    </location>
</feature>
<feature type="region of interest" description="Disordered" evidence="5">
    <location>
        <begin position="346"/>
        <end position="376"/>
    </location>
</feature>
<feature type="compositionally biased region" description="Acidic residues" evidence="5">
    <location>
        <begin position="101"/>
        <end position="114"/>
    </location>
</feature>
<evidence type="ECO:0000256" key="4">
    <source>
        <dbReference type="PROSITE-ProRule" id="PRU00176"/>
    </source>
</evidence>
<keyword evidence="2 4" id="KW-0694">RNA-binding</keyword>
<dbReference type="InterPro" id="IPR035979">
    <property type="entry name" value="RBD_domain_sf"/>
</dbReference>
<proteinExistence type="predicted"/>
<dbReference type="RefSeq" id="XP_033667782.1">
    <property type="nucleotide sequence ID" value="XM_033806560.1"/>
</dbReference>
<evidence type="ECO:0000313" key="8">
    <source>
        <dbReference type="Proteomes" id="UP000799537"/>
    </source>
</evidence>
<sequence>MSTETRARKRKLGDDVVPAAKKAKTAKSAEKPAPLKSALKKSKVETTVVEKPKEKKTKKVKKFKPVVEEEDFQGVSDNDSQGRAELTADQTAALLAGFSSSEDEASDAEDDNDGVEVSKLPSAPTSKEVKKQLAQAKKNEDPESTPGVIYVGRIPHGFHETQMTAYFSQFGEITRLRLARNKSTGKSKHYAFVEFESAAVADIVARTMDKYLLFGHILQVRTVPAEQVKDVMFKIPTAMKKGGKVRPRNKIEGTKLRKGLEREGWERRVKKETKRREGKAEKLKEMGYEFEMPGVKSVEGVPVNGKGIEGGDAEPGAEEGVKLIEGKKSEVAPGVEEEVEKIVKADGKKVTKEVRSKRKSKEGSTTTVTKKTKVAE</sequence>
<evidence type="ECO:0000259" key="6">
    <source>
        <dbReference type="PROSITE" id="PS50102"/>
    </source>
</evidence>
<keyword evidence="3" id="KW-0539">Nucleus</keyword>
<dbReference type="Proteomes" id="UP000799537">
    <property type="component" value="Unassembled WGS sequence"/>
</dbReference>
<dbReference type="EMBL" id="ML993595">
    <property type="protein sequence ID" value="KAF2166893.1"/>
    <property type="molecule type" value="Genomic_DNA"/>
</dbReference>
<evidence type="ECO:0000256" key="5">
    <source>
        <dbReference type="SAM" id="MobiDB-lite"/>
    </source>
</evidence>
<accession>A0A6A6CJU7</accession>
<dbReference type="OrthoDB" id="21467at2759"/>
<protein>
    <recommendedName>
        <fullName evidence="6">RRM domain-containing protein</fullName>
    </recommendedName>
</protein>
<dbReference type="SMART" id="SM00360">
    <property type="entry name" value="RRM"/>
    <property type="match status" value="1"/>
</dbReference>
<keyword evidence="8" id="KW-1185">Reference proteome</keyword>
<reference evidence="7" key="1">
    <citation type="journal article" date="2020" name="Stud. Mycol.">
        <title>101 Dothideomycetes genomes: a test case for predicting lifestyles and emergence of pathogens.</title>
        <authorList>
            <person name="Haridas S."/>
            <person name="Albert R."/>
            <person name="Binder M."/>
            <person name="Bloem J."/>
            <person name="Labutti K."/>
            <person name="Salamov A."/>
            <person name="Andreopoulos B."/>
            <person name="Baker S."/>
            <person name="Barry K."/>
            <person name="Bills G."/>
            <person name="Bluhm B."/>
            <person name="Cannon C."/>
            <person name="Castanera R."/>
            <person name="Culley D."/>
            <person name="Daum C."/>
            <person name="Ezra D."/>
            <person name="Gonzalez J."/>
            <person name="Henrissat B."/>
            <person name="Kuo A."/>
            <person name="Liang C."/>
            <person name="Lipzen A."/>
            <person name="Lutzoni F."/>
            <person name="Magnuson J."/>
            <person name="Mondo S."/>
            <person name="Nolan M."/>
            <person name="Ohm R."/>
            <person name="Pangilinan J."/>
            <person name="Park H.-J."/>
            <person name="Ramirez L."/>
            <person name="Alfaro M."/>
            <person name="Sun H."/>
            <person name="Tritt A."/>
            <person name="Yoshinaga Y."/>
            <person name="Zwiers L.-H."/>
            <person name="Turgeon B."/>
            <person name="Goodwin S."/>
            <person name="Spatafora J."/>
            <person name="Crous P."/>
            <person name="Grigoriev I."/>
        </authorList>
    </citation>
    <scope>NUCLEOTIDE SEQUENCE</scope>
    <source>
        <strain evidence="7">ATCC 36951</strain>
    </source>
</reference>
<gene>
    <name evidence="7" type="ORF">M409DRAFT_22945</name>
</gene>
<name>A0A6A6CJU7_ZASCE</name>
<dbReference type="GO" id="GO:0005730">
    <property type="term" value="C:nucleolus"/>
    <property type="evidence" value="ECO:0007669"/>
    <property type="project" value="UniProtKB-SubCell"/>
</dbReference>
<comment type="subcellular location">
    <subcellularLocation>
        <location evidence="1">Nucleus</location>
        <location evidence="1">Nucleolus</location>
    </subcellularLocation>
</comment>
<evidence type="ECO:0000256" key="3">
    <source>
        <dbReference type="ARBA" id="ARBA00023242"/>
    </source>
</evidence>
<feature type="compositionally biased region" description="Basic and acidic residues" evidence="5">
    <location>
        <begin position="127"/>
        <end position="141"/>
    </location>
</feature>
<evidence type="ECO:0000256" key="1">
    <source>
        <dbReference type="ARBA" id="ARBA00004604"/>
    </source>
</evidence>
<organism evidence="7 8">
    <name type="scientific">Zasmidium cellare ATCC 36951</name>
    <dbReference type="NCBI Taxonomy" id="1080233"/>
    <lineage>
        <taxon>Eukaryota</taxon>
        <taxon>Fungi</taxon>
        <taxon>Dikarya</taxon>
        <taxon>Ascomycota</taxon>
        <taxon>Pezizomycotina</taxon>
        <taxon>Dothideomycetes</taxon>
        <taxon>Dothideomycetidae</taxon>
        <taxon>Mycosphaerellales</taxon>
        <taxon>Mycosphaerellaceae</taxon>
        <taxon>Zasmidium</taxon>
    </lineage>
</organism>
<dbReference type="Gene3D" id="3.30.70.330">
    <property type="match status" value="1"/>
</dbReference>
<evidence type="ECO:0000256" key="2">
    <source>
        <dbReference type="ARBA" id="ARBA00022884"/>
    </source>
</evidence>
<feature type="domain" description="RRM" evidence="6">
    <location>
        <begin position="147"/>
        <end position="225"/>
    </location>
</feature>
<dbReference type="GO" id="GO:0003723">
    <property type="term" value="F:RNA binding"/>
    <property type="evidence" value="ECO:0007669"/>
    <property type="project" value="UniProtKB-UniRule"/>
</dbReference>
<dbReference type="SUPFAM" id="SSF54928">
    <property type="entry name" value="RNA-binding domain, RBD"/>
    <property type="match status" value="1"/>
</dbReference>
<evidence type="ECO:0000313" key="7">
    <source>
        <dbReference type="EMBL" id="KAF2166893.1"/>
    </source>
</evidence>
<dbReference type="AlphaFoldDB" id="A0A6A6CJU7"/>
<feature type="compositionally biased region" description="Basic residues" evidence="5">
    <location>
        <begin position="54"/>
        <end position="64"/>
    </location>
</feature>
<dbReference type="PROSITE" id="PS50102">
    <property type="entry name" value="RRM"/>
    <property type="match status" value="1"/>
</dbReference>
<dbReference type="GeneID" id="54559832"/>
<dbReference type="InterPro" id="IPR000504">
    <property type="entry name" value="RRM_dom"/>
</dbReference>
<dbReference type="InterPro" id="IPR012677">
    <property type="entry name" value="Nucleotide-bd_a/b_plait_sf"/>
</dbReference>
<feature type="region of interest" description="Disordered" evidence="5">
    <location>
        <begin position="299"/>
        <end position="318"/>
    </location>
</feature>
<dbReference type="CDD" id="cd12307">
    <property type="entry name" value="RRM_NIFK_like"/>
    <property type="match status" value="1"/>
</dbReference>
<dbReference type="Pfam" id="PF00076">
    <property type="entry name" value="RRM_1"/>
    <property type="match status" value="1"/>
</dbReference>
<dbReference type="PANTHER" id="PTHR46754">
    <property type="entry name" value="MKI67 FHA DOMAIN-INTERACTING NUCLEOLAR PHOSPHOPROTEIN"/>
    <property type="match status" value="1"/>
</dbReference>